<keyword evidence="1" id="KW-0812">Transmembrane</keyword>
<sequence>MAGLYQRQRNNQRTDPFIDLLFNTLLGFSFLFLISLVFINPDEDQAKVDKQAEYVITISWDKTLADDIDLWVYAPSGHTVSYLQKEAGWLHLDRDDRGEVNDKLLIDGREVVHAVNEEVVTIRNRLAGEYIVNVYFYAADSKKRPPRKIPVKLKIDRINPRFETVYVDQVELTAQDQELTAVRFTLDDEGKAGQFNKLPKQLTPYGLDHMPEQIPDDLWTK</sequence>
<evidence type="ECO:0000313" key="2">
    <source>
        <dbReference type="EMBL" id="PWQ99129.1"/>
    </source>
</evidence>
<dbReference type="EMBL" id="QGKM01000013">
    <property type="protein sequence ID" value="PWQ99129.1"/>
    <property type="molecule type" value="Genomic_DNA"/>
</dbReference>
<keyword evidence="3" id="KW-1185">Reference proteome</keyword>
<organism evidence="2 3">
    <name type="scientific">Leucothrix pacifica</name>
    <dbReference type="NCBI Taxonomy" id="1247513"/>
    <lineage>
        <taxon>Bacteria</taxon>
        <taxon>Pseudomonadati</taxon>
        <taxon>Pseudomonadota</taxon>
        <taxon>Gammaproteobacteria</taxon>
        <taxon>Thiotrichales</taxon>
        <taxon>Thiotrichaceae</taxon>
        <taxon>Leucothrix</taxon>
    </lineage>
</organism>
<feature type="transmembrane region" description="Helical" evidence="1">
    <location>
        <begin position="20"/>
        <end position="39"/>
    </location>
</feature>
<proteinExistence type="predicted"/>
<accession>A0A317CLA1</accession>
<name>A0A317CLA1_9GAMM</name>
<dbReference type="AlphaFoldDB" id="A0A317CLA1"/>
<evidence type="ECO:0000256" key="1">
    <source>
        <dbReference type="SAM" id="Phobius"/>
    </source>
</evidence>
<evidence type="ECO:0000313" key="3">
    <source>
        <dbReference type="Proteomes" id="UP000245539"/>
    </source>
</evidence>
<protein>
    <submittedName>
        <fullName evidence="2">Uncharacterized protein</fullName>
    </submittedName>
</protein>
<dbReference type="RefSeq" id="WP_109836890.1">
    <property type="nucleotide sequence ID" value="NZ_QGKM01000013.1"/>
</dbReference>
<comment type="caution">
    <text evidence="2">The sequence shown here is derived from an EMBL/GenBank/DDBJ whole genome shotgun (WGS) entry which is preliminary data.</text>
</comment>
<gene>
    <name evidence="2" type="ORF">DKW60_06760</name>
</gene>
<reference evidence="2 3" key="1">
    <citation type="submission" date="2018-05" db="EMBL/GenBank/DDBJ databases">
        <title>Leucothrix arctica sp. nov., isolated from Arctic seawater.</title>
        <authorList>
            <person name="Choi A."/>
            <person name="Baek K."/>
        </authorList>
    </citation>
    <scope>NUCLEOTIDE SEQUENCE [LARGE SCALE GENOMIC DNA]</scope>
    <source>
        <strain evidence="2 3">JCM 18388</strain>
    </source>
</reference>
<keyword evidence="1" id="KW-1133">Transmembrane helix</keyword>
<dbReference type="Gene3D" id="2.60.120.380">
    <property type="match status" value="1"/>
</dbReference>
<dbReference type="Proteomes" id="UP000245539">
    <property type="component" value="Unassembled WGS sequence"/>
</dbReference>
<keyword evidence="1" id="KW-0472">Membrane</keyword>
<dbReference type="OrthoDB" id="8419990at2"/>